<dbReference type="InterPro" id="IPR003591">
    <property type="entry name" value="Leu-rich_rpt_typical-subtyp"/>
</dbReference>
<dbReference type="EMBL" id="JAODUO010007272">
    <property type="protein sequence ID" value="KAK2138698.1"/>
    <property type="molecule type" value="Genomic_DNA"/>
</dbReference>
<feature type="region of interest" description="Disordered" evidence="4">
    <location>
        <begin position="395"/>
        <end position="465"/>
    </location>
</feature>
<dbReference type="PANTHER" id="PTHR24369:SF210">
    <property type="entry name" value="CHAOPTIN-RELATED"/>
    <property type="match status" value="1"/>
</dbReference>
<sequence>MASASLASLPHGRFLPAQCVLFALLVAVDFNQQATPAAIAKCPARCRCDRNTTHIRCIGLNLTSVLSDLPTSNHILVLSDNRIAALHNSTFYGLTEMTSLTLTGNRINRIESGSFAPLTNIRVLLLNVNRIRNIQTDSFATNTLLTEVDLSDNELTSVEAHLLNRLTRLRTLNLANNRLTSFASGTFTGLGLLRTLDISGNSISALETGIFASLLSLTFLNVSKMALQSLNVSAFPFPSAVQTLDTSCNLLSIFDASHFDRFHNLRHLNLSANPLACDCRAVALRRWLAVTHFGVAPSTARASTTCAQPQSRAGSVLFQLPVTDLTCARNKSAPAELVVLRHYNVMEPSKYANGYTLSEYDPKIGWYTAGTLSAMLIGFLLCIALDKLKRIVAKRRKRHAGDSRNQSVVRKHTAPSGGDNCSTATPASGNDSRSLLRVERIGGRGKHRQPGQTRGSGPCEQNRMLDGGYHVLHPSRCGVDKTGREPNRARSHDDSGHVTPRPRHISSAFLPERIDFNVSHGTSRTEASSTTTEFTCVVILRCVRTITQNILAVE</sequence>
<keyword evidence="5" id="KW-0472">Membrane</keyword>
<feature type="domain" description="LRRCT" evidence="7">
    <location>
        <begin position="273"/>
        <end position="328"/>
    </location>
</feature>
<dbReference type="InterPro" id="IPR050541">
    <property type="entry name" value="LRR_TM_domain-containing"/>
</dbReference>
<organism evidence="8 9">
    <name type="scientific">Ridgeia piscesae</name>
    <name type="common">Tubeworm</name>
    <dbReference type="NCBI Taxonomy" id="27915"/>
    <lineage>
        <taxon>Eukaryota</taxon>
        <taxon>Metazoa</taxon>
        <taxon>Spiralia</taxon>
        <taxon>Lophotrochozoa</taxon>
        <taxon>Annelida</taxon>
        <taxon>Polychaeta</taxon>
        <taxon>Sedentaria</taxon>
        <taxon>Canalipalpata</taxon>
        <taxon>Sabellida</taxon>
        <taxon>Siboglinidae</taxon>
        <taxon>Ridgeia</taxon>
    </lineage>
</organism>
<evidence type="ECO:0000313" key="9">
    <source>
        <dbReference type="Proteomes" id="UP001209878"/>
    </source>
</evidence>
<dbReference type="PANTHER" id="PTHR24369">
    <property type="entry name" value="ANTIGEN BSP, PUTATIVE-RELATED"/>
    <property type="match status" value="1"/>
</dbReference>
<dbReference type="PROSITE" id="PS51450">
    <property type="entry name" value="LRR"/>
    <property type="match status" value="1"/>
</dbReference>
<keyword evidence="5" id="KW-0812">Transmembrane</keyword>
<proteinExistence type="predicted"/>
<dbReference type="InterPro" id="IPR000483">
    <property type="entry name" value="Cys-rich_flank_reg_C"/>
</dbReference>
<gene>
    <name evidence="8" type="ORF">NP493_7282g00000</name>
</gene>
<keyword evidence="9" id="KW-1185">Reference proteome</keyword>
<evidence type="ECO:0000256" key="1">
    <source>
        <dbReference type="ARBA" id="ARBA00022614"/>
    </source>
</evidence>
<dbReference type="Gene3D" id="3.80.10.10">
    <property type="entry name" value="Ribonuclease Inhibitor"/>
    <property type="match status" value="2"/>
</dbReference>
<keyword evidence="1" id="KW-0433">Leucine-rich repeat</keyword>
<reference evidence="8" key="1">
    <citation type="journal article" date="2023" name="Mol. Biol. Evol.">
        <title>Third-Generation Sequencing Reveals the Adaptive Role of the Epigenome in Three Deep-Sea Polychaetes.</title>
        <authorList>
            <person name="Perez M."/>
            <person name="Aroh O."/>
            <person name="Sun Y."/>
            <person name="Lan Y."/>
            <person name="Juniper S.K."/>
            <person name="Young C.R."/>
            <person name="Angers B."/>
            <person name="Qian P.Y."/>
        </authorList>
    </citation>
    <scope>NUCLEOTIDE SEQUENCE</scope>
    <source>
        <strain evidence="8">R07B-5</strain>
    </source>
</reference>
<accession>A0AAD9MNF6</accession>
<feature type="signal peptide" evidence="6">
    <location>
        <begin position="1"/>
        <end position="33"/>
    </location>
</feature>
<dbReference type="Proteomes" id="UP001209878">
    <property type="component" value="Unassembled WGS sequence"/>
</dbReference>
<protein>
    <recommendedName>
        <fullName evidence="7">LRRCT domain-containing protein</fullName>
    </recommendedName>
</protein>
<feature type="chain" id="PRO_5042040048" description="LRRCT domain-containing protein" evidence="6">
    <location>
        <begin position="34"/>
        <end position="554"/>
    </location>
</feature>
<dbReference type="SUPFAM" id="SSF52058">
    <property type="entry name" value="L domain-like"/>
    <property type="match status" value="1"/>
</dbReference>
<evidence type="ECO:0000256" key="6">
    <source>
        <dbReference type="SAM" id="SignalP"/>
    </source>
</evidence>
<dbReference type="FunFam" id="3.80.10.10:FF:001164">
    <property type="entry name" value="GH01279p"/>
    <property type="match status" value="1"/>
</dbReference>
<dbReference type="InterPro" id="IPR001611">
    <property type="entry name" value="Leu-rich_rpt"/>
</dbReference>
<keyword evidence="5" id="KW-1133">Transmembrane helix</keyword>
<feature type="compositionally biased region" description="Basic and acidic residues" evidence="4">
    <location>
        <begin position="479"/>
        <end position="496"/>
    </location>
</feature>
<feature type="compositionally biased region" description="Polar residues" evidence="4">
    <location>
        <begin position="419"/>
        <end position="433"/>
    </location>
</feature>
<evidence type="ECO:0000313" key="8">
    <source>
        <dbReference type="EMBL" id="KAK2138698.1"/>
    </source>
</evidence>
<dbReference type="SMART" id="SM00082">
    <property type="entry name" value="LRRCT"/>
    <property type="match status" value="1"/>
</dbReference>
<dbReference type="InterPro" id="IPR032675">
    <property type="entry name" value="LRR_dom_sf"/>
</dbReference>
<evidence type="ECO:0000256" key="5">
    <source>
        <dbReference type="SAM" id="Phobius"/>
    </source>
</evidence>
<feature type="transmembrane region" description="Helical" evidence="5">
    <location>
        <begin position="364"/>
        <end position="388"/>
    </location>
</feature>
<keyword evidence="2 6" id="KW-0732">Signal</keyword>
<dbReference type="AlphaFoldDB" id="A0AAD9MNF6"/>
<dbReference type="GO" id="GO:0005886">
    <property type="term" value="C:plasma membrane"/>
    <property type="evidence" value="ECO:0007669"/>
    <property type="project" value="TreeGrafter"/>
</dbReference>
<evidence type="ECO:0000259" key="7">
    <source>
        <dbReference type="SMART" id="SM00082"/>
    </source>
</evidence>
<comment type="caution">
    <text evidence="8">The sequence shown here is derived from an EMBL/GenBank/DDBJ whole genome shotgun (WGS) entry which is preliminary data.</text>
</comment>
<dbReference type="Pfam" id="PF13855">
    <property type="entry name" value="LRR_8"/>
    <property type="match status" value="2"/>
</dbReference>
<evidence type="ECO:0000256" key="2">
    <source>
        <dbReference type="ARBA" id="ARBA00022729"/>
    </source>
</evidence>
<name>A0AAD9MNF6_RIDPI</name>
<evidence type="ECO:0000256" key="3">
    <source>
        <dbReference type="ARBA" id="ARBA00022737"/>
    </source>
</evidence>
<keyword evidence="3" id="KW-0677">Repeat</keyword>
<feature type="region of interest" description="Disordered" evidence="4">
    <location>
        <begin position="479"/>
        <end position="503"/>
    </location>
</feature>
<dbReference type="PRINTS" id="PR00019">
    <property type="entry name" value="LEURICHRPT"/>
</dbReference>
<evidence type="ECO:0000256" key="4">
    <source>
        <dbReference type="SAM" id="MobiDB-lite"/>
    </source>
</evidence>
<dbReference type="SMART" id="SM00369">
    <property type="entry name" value="LRR_TYP"/>
    <property type="match status" value="6"/>
</dbReference>